<evidence type="ECO:0000256" key="1">
    <source>
        <dbReference type="SAM" id="MobiDB-lite"/>
    </source>
</evidence>
<feature type="transmembrane region" description="Helical" evidence="2">
    <location>
        <begin position="44"/>
        <end position="61"/>
    </location>
</feature>
<keyword evidence="2" id="KW-0472">Membrane</keyword>
<feature type="domain" description="Type VI secretion system component TssM1 helical" evidence="5">
    <location>
        <begin position="856"/>
        <end position="962"/>
    </location>
</feature>
<dbReference type="STRING" id="1121863.GCA_000621185_03931"/>
<evidence type="ECO:0000313" key="6">
    <source>
        <dbReference type="EMBL" id="KMV34864.1"/>
    </source>
</evidence>
<dbReference type="PATRIC" id="fig|1656095.3.peg.4272"/>
<dbReference type="EMBL" id="LFEJ01000007">
    <property type="protein sequence ID" value="KMV35863.1"/>
    <property type="molecule type" value="Genomic_DNA"/>
</dbReference>
<dbReference type="InterPro" id="IPR009612">
    <property type="entry name" value="IcmF-rel"/>
</dbReference>
<dbReference type="AlphaFoldDB" id="A0A0J8YBJ0"/>
<dbReference type="Proteomes" id="UP000037315">
    <property type="component" value="Unassembled WGS sequence"/>
</dbReference>
<feature type="domain" description="Type VI secretion system IcmF C-terminal" evidence="3">
    <location>
        <begin position="972"/>
        <end position="1070"/>
    </location>
</feature>
<feature type="transmembrane region" description="Helical" evidence="2">
    <location>
        <begin position="12"/>
        <end position="32"/>
    </location>
</feature>
<keyword evidence="2" id="KW-1133">Transmembrane helix</keyword>
<dbReference type="InterPro" id="IPR048677">
    <property type="entry name" value="TssM1_hel"/>
</dbReference>
<evidence type="ECO:0000259" key="3">
    <source>
        <dbReference type="Pfam" id="PF06744"/>
    </source>
</evidence>
<dbReference type="Pfam" id="PF21070">
    <property type="entry name" value="IcmF_helical"/>
    <property type="match status" value="1"/>
</dbReference>
<dbReference type="PANTHER" id="PTHR36153">
    <property type="entry name" value="INNER MEMBRANE PROTEIN-RELATED"/>
    <property type="match status" value="1"/>
</dbReference>
<evidence type="ECO:0000256" key="2">
    <source>
        <dbReference type="SAM" id="Phobius"/>
    </source>
</evidence>
<dbReference type="PANTHER" id="PTHR36153:SF1">
    <property type="entry name" value="TYPE VI SECRETION SYSTEM COMPONENT TSSM1"/>
    <property type="match status" value="1"/>
</dbReference>
<proteinExistence type="predicted"/>
<keyword evidence="2" id="KW-0812">Transmembrane</keyword>
<accession>A0A0J8YBJ0</accession>
<feature type="domain" description="IcmF-related" evidence="4">
    <location>
        <begin position="396"/>
        <end position="712"/>
    </location>
</feature>
<gene>
    <name evidence="7" type="ORF">ACH50_04415</name>
    <name evidence="6" type="ORF">ACH50_08865</name>
</gene>
<reference evidence="6 8" key="1">
    <citation type="submission" date="2015-06" db="EMBL/GenBank/DDBJ databases">
        <title>Genome sequencing of Cronobacter sp. strain DJ34 isolated from petroleum contaminated sludge of Duliajan Oil Fields, Assam, India.</title>
        <authorList>
            <person name="Pal S."/>
            <person name="Banerjee T.D."/>
            <person name="Roy A."/>
            <person name="Sar P."/>
            <person name="Kazy S.K."/>
        </authorList>
    </citation>
    <scope>NUCLEOTIDE SEQUENCE [LARGE SCALE GENOMIC DNA]</scope>
    <source>
        <strain evidence="6 8">DJ34</strain>
    </source>
</reference>
<sequence>MINRFFNVSRITGVTLVMVLVALVSAGLLWWLGPHWQLTRQQQGLYWLALNALVCGALGVWRYRKQSEPESVGEQTDSDSTTDPQGNDARDTLTEIRDYLKHRYGLNWRNKVRFVVIAGHHRTANLAVPGIAEAGWLEANNVVAVWGGSLLSGADSARIAVLRKLKRCAVSAIVLVYDGELRQAMQGDLIVRQLNERYKKLGWRVPLYLWEVQKSAWPQEGRVTQPVGCLFAPHTTPPELVAALKSLPDTLTAPGVQQGLANHAHDFLLRLGWQLRNGMAERFHALAVSLLTGPYAVPLRGVMFSPPVYPKDGTDKQRWLPDNSWTAILDDLPGLKIQRAGMAWERTLYQAVLVVLGLTCAGVLFSWHTNRNEITDAQQLAVTARDEHQNTEKRLGALDELQREMERLQYRQEHGVPWYSRFGQSQNDDLLARLWPEYARSALPLLRDATAARLRDTLTAWNALPADSDQRAKLSRDAYNWLKAWLMLNRPEKMDANFFTSTVMTLWPRRDGVAPGVWQYEGPRQLAFLAQNLPSHPEWKIPVDPQLISATRSALLRLIGQRNAESALYQKMLQQVSHNYADMRLSDMTGDTDAARLFTTDEVVPGMFTRDAWDNAVQPAIDKVVNERRDEIDWVLSESKHQVASDISPDALKARLTERYFTDYAGAWLNFLNSLHWQNAATLSDAIDQLTILADVRQSPLVALMNTLNEQGRAGQSQEALSDSLVKSAQILLHSDNAKAIDQNAGPHGPLDATFGPALALLSNQNGGSDSLSLQTFLTRVTRVRLKLQQVTNTADPQAMTQALAQTVFQGRSVDVTDTRDYGSLVAASLGQEWSGFGQALFVQPMEQAWQQVLAPTAGSINSQWQQTIVNDWQHDFNDRWPFTPNKQSEASLPLLSQYLRNDTGRITQFVKTSLGGVLHKEGRRWVPDAISSQGLHFNPEFLDALNALSELADVVFTGGDASVHFQLMGKPARDVMQTTLFLDQQKLDYHNQVESWQPYVWPDSQWKPRTTLTWTSVNTGERIYADYPGSWGFIRLLDKAQVRAVDNSTFVLSWKTADGDTLNMMLRTDAGEGPLALLRLKGFRLPQQVFVETDSTAAGYTGKDAGGDQ</sequence>
<evidence type="ECO:0000259" key="5">
    <source>
        <dbReference type="Pfam" id="PF21070"/>
    </source>
</evidence>
<organism evidence="6 8">
    <name type="scientific">Franconibacter pulveris</name>
    <dbReference type="NCBI Taxonomy" id="435910"/>
    <lineage>
        <taxon>Bacteria</taxon>
        <taxon>Pseudomonadati</taxon>
        <taxon>Pseudomonadota</taxon>
        <taxon>Gammaproteobacteria</taxon>
        <taxon>Enterobacterales</taxon>
        <taxon>Enterobacteriaceae</taxon>
        <taxon>Franconibacter</taxon>
    </lineage>
</organism>
<feature type="region of interest" description="Disordered" evidence="1">
    <location>
        <begin position="69"/>
        <end position="89"/>
    </location>
</feature>
<evidence type="ECO:0000313" key="7">
    <source>
        <dbReference type="EMBL" id="KMV35863.1"/>
    </source>
</evidence>
<protein>
    <submittedName>
        <fullName evidence="6">Protein ImpG/VasA</fullName>
    </submittedName>
</protein>
<dbReference type="InterPro" id="IPR053156">
    <property type="entry name" value="T6SS_TssM-like"/>
</dbReference>
<dbReference type="Pfam" id="PF06744">
    <property type="entry name" value="IcmF_C"/>
    <property type="match status" value="1"/>
</dbReference>
<name>A0A0J8YBJ0_9ENTR</name>
<evidence type="ECO:0000259" key="4">
    <source>
        <dbReference type="Pfam" id="PF06761"/>
    </source>
</evidence>
<evidence type="ECO:0000313" key="8">
    <source>
        <dbReference type="Proteomes" id="UP000037315"/>
    </source>
</evidence>
<feature type="compositionally biased region" description="Polar residues" evidence="1">
    <location>
        <begin position="73"/>
        <end position="85"/>
    </location>
</feature>
<dbReference type="RefSeq" id="WP_048887434.1">
    <property type="nucleotide sequence ID" value="NZ_LFEJ01000007.1"/>
</dbReference>
<comment type="caution">
    <text evidence="6">The sequence shown here is derived from an EMBL/GenBank/DDBJ whole genome shotgun (WGS) entry which is preliminary data.</text>
</comment>
<dbReference type="Pfam" id="PF06761">
    <property type="entry name" value="IcmF-related"/>
    <property type="match status" value="1"/>
</dbReference>
<feature type="transmembrane region" description="Helical" evidence="2">
    <location>
        <begin position="348"/>
        <end position="367"/>
    </location>
</feature>
<dbReference type="EMBL" id="LFEJ01000013">
    <property type="protein sequence ID" value="KMV34864.1"/>
    <property type="molecule type" value="Genomic_DNA"/>
</dbReference>
<dbReference type="InterPro" id="IPR010623">
    <property type="entry name" value="IcmF_C"/>
</dbReference>
<keyword evidence="8" id="KW-1185">Reference proteome</keyword>